<reference evidence="1 2" key="1">
    <citation type="submission" date="2021-04" db="EMBL/GenBank/DDBJ databases">
        <authorList>
            <person name="Pira H."/>
            <person name="Risdian C."/>
            <person name="Wink J."/>
        </authorList>
    </citation>
    <scope>NUCLEOTIDE SEQUENCE [LARGE SCALE GENOMIC DNA]</scope>
    <source>
        <strain evidence="1 2">WH53</strain>
    </source>
</reference>
<comment type="caution">
    <text evidence="1">The sequence shown here is derived from an EMBL/GenBank/DDBJ whole genome shotgun (WGS) entry which is preliminary data.</text>
</comment>
<keyword evidence="2" id="KW-1185">Reference proteome</keyword>
<sequence length="186" mass="21510">MLFIENVAIKSLNNQEITKYKAFFLSSFKLLQSSEQNMGKTEYKVSLVELQTQCETNYARLLKLLPDLAEKEQAHMAVRMGSRQFMVTFTVVERCKYTTVLSMNYEQGSGSWLVLPLFQVRLYHDVSMAEVISIQKQRNTAPKYPYPNPQMLQPDEKAQHNRLLSECLVNCLEHGYDLDMVSIPSQ</sequence>
<protein>
    <submittedName>
        <fullName evidence="1">DUF1249 domain-containing protein</fullName>
    </submittedName>
</protein>
<evidence type="ECO:0000313" key="2">
    <source>
        <dbReference type="Proteomes" id="UP000690515"/>
    </source>
</evidence>
<accession>A0ABS5Z9Z1</accession>
<dbReference type="PANTHER" id="PTHR38774:SF1">
    <property type="entry name" value="CYTOPLASMIC PROTEIN"/>
    <property type="match status" value="1"/>
</dbReference>
<name>A0ABS5Z9Z1_9GAMM</name>
<evidence type="ECO:0000313" key="1">
    <source>
        <dbReference type="EMBL" id="MBU2710873.1"/>
    </source>
</evidence>
<dbReference type="InterPro" id="IPR009659">
    <property type="entry name" value="DUF1249"/>
</dbReference>
<organism evidence="1 2">
    <name type="scientific">Zooshikella harenae</name>
    <dbReference type="NCBI Taxonomy" id="2827238"/>
    <lineage>
        <taxon>Bacteria</taxon>
        <taxon>Pseudomonadati</taxon>
        <taxon>Pseudomonadota</taxon>
        <taxon>Gammaproteobacteria</taxon>
        <taxon>Oceanospirillales</taxon>
        <taxon>Zooshikellaceae</taxon>
        <taxon>Zooshikella</taxon>
    </lineage>
</organism>
<dbReference type="EMBL" id="JAGSOY010000012">
    <property type="protein sequence ID" value="MBU2710873.1"/>
    <property type="molecule type" value="Genomic_DNA"/>
</dbReference>
<dbReference type="PANTHER" id="PTHR38774">
    <property type="entry name" value="CYTOPLASMIC PROTEIN-RELATED"/>
    <property type="match status" value="1"/>
</dbReference>
<dbReference type="Pfam" id="PF06853">
    <property type="entry name" value="DUF1249"/>
    <property type="match status" value="1"/>
</dbReference>
<dbReference type="Proteomes" id="UP000690515">
    <property type="component" value="Unassembled WGS sequence"/>
</dbReference>
<proteinExistence type="predicted"/>
<gene>
    <name evidence="1" type="ORF">KCG35_07360</name>
</gene>
<dbReference type="RefSeq" id="WP_215819039.1">
    <property type="nucleotide sequence ID" value="NZ_JAGSOY010000012.1"/>
</dbReference>